<dbReference type="InterPro" id="IPR016003">
    <property type="entry name" value="PsbV_cyt_c550-like"/>
</dbReference>
<keyword evidence="7" id="KW-0732">Signal</keyword>
<evidence type="ECO:0000256" key="1">
    <source>
        <dbReference type="ARBA" id="ARBA00004170"/>
    </source>
</evidence>
<evidence type="ECO:0000256" key="9">
    <source>
        <dbReference type="ARBA" id="ARBA00023004"/>
    </source>
</evidence>
<evidence type="ECO:0000313" key="15">
    <source>
        <dbReference type="EMBL" id="CZB17969.1"/>
    </source>
</evidence>
<keyword evidence="9 13" id="KW-0408">Iron</keyword>
<evidence type="ECO:0000256" key="8">
    <source>
        <dbReference type="ARBA" id="ARBA00022982"/>
    </source>
</evidence>
<keyword evidence="16" id="KW-1185">Reference proteome</keyword>
<proteinExistence type="inferred from homology"/>
<evidence type="ECO:0000256" key="11">
    <source>
        <dbReference type="ARBA" id="ARBA00023136"/>
    </source>
</evidence>
<comment type="subcellular location">
    <subcellularLocation>
        <location evidence="13">Cellular thylakoid membrane</location>
        <topology evidence="13">Peripheral membrane protein</topology>
        <orientation evidence="13">Lumenal side</orientation>
    </subcellularLocation>
    <subcellularLocation>
        <location evidence="1">Membrane</location>
        <topology evidence="1">Peripheral membrane protein</topology>
    </subcellularLocation>
    <text evidence="13">Associated with photosystem II at the lumenal side of the thylakoid membrane.</text>
</comment>
<gene>
    <name evidence="13" type="primary">psbV</name>
    <name evidence="15" type="ORF">FLM9_826</name>
</gene>
<dbReference type="HAMAP" id="MF_01378">
    <property type="entry name" value="PSII_Cyt550"/>
    <property type="match status" value="1"/>
</dbReference>
<dbReference type="Gene3D" id="1.10.760.10">
    <property type="entry name" value="Cytochrome c-like domain"/>
    <property type="match status" value="1"/>
</dbReference>
<organism evidence="15 16">
    <name type="scientific">Candidatus Synechococcus spongiarum</name>
    <dbReference type="NCBI Taxonomy" id="431041"/>
    <lineage>
        <taxon>Bacteria</taxon>
        <taxon>Bacillati</taxon>
        <taxon>Cyanobacteriota</taxon>
        <taxon>Cyanophyceae</taxon>
        <taxon>Synechococcales</taxon>
        <taxon>Synechococcaceae</taxon>
        <taxon>Synechococcus</taxon>
    </lineage>
</organism>
<feature type="binding site" description="covalent" evidence="13">
    <location>
        <position position="99"/>
    </location>
    <ligand>
        <name>heme c</name>
        <dbReference type="ChEBI" id="CHEBI:61717"/>
    </ligand>
</feature>
<dbReference type="GO" id="GO:0031676">
    <property type="term" value="C:plasma membrane-derived thylakoid membrane"/>
    <property type="evidence" value="ECO:0007669"/>
    <property type="project" value="UniProtKB-SubCell"/>
</dbReference>
<protein>
    <recommendedName>
        <fullName evidence="13">Photosystem II extrinsic protein V</fullName>
        <shortName evidence="13">PsbV</shortName>
    </recommendedName>
    <alternativeName>
        <fullName evidence="13">Cytochrome c-550</fullName>
    </alternativeName>
    <alternativeName>
        <fullName evidence="13">Cytochrome c550</fullName>
    </alternativeName>
    <alternativeName>
        <fullName evidence="13">Low-potential cytochrome c</fullName>
    </alternativeName>
</protein>
<evidence type="ECO:0000256" key="5">
    <source>
        <dbReference type="ARBA" id="ARBA00022617"/>
    </source>
</evidence>
<keyword evidence="10 13" id="KW-0793">Thylakoid</keyword>
<evidence type="ECO:0000256" key="2">
    <source>
        <dbReference type="ARBA" id="ARBA00010433"/>
    </source>
</evidence>
<dbReference type="AlphaFoldDB" id="A0A170T971"/>
<evidence type="ECO:0000256" key="3">
    <source>
        <dbReference type="ARBA" id="ARBA00022448"/>
    </source>
</evidence>
<reference evidence="16" key="1">
    <citation type="submission" date="2016-02" db="EMBL/GenBank/DDBJ databases">
        <authorList>
            <person name="liu f."/>
        </authorList>
    </citation>
    <scope>NUCLEOTIDE SEQUENCE [LARGE SCALE GENOMIC DNA]</scope>
</reference>
<dbReference type="GO" id="GO:0022904">
    <property type="term" value="P:respiratory electron transport chain"/>
    <property type="evidence" value="ECO:0007669"/>
    <property type="project" value="InterPro"/>
</dbReference>
<keyword evidence="5 13" id="KW-0349">Heme</keyword>
<evidence type="ECO:0000313" key="16">
    <source>
        <dbReference type="Proteomes" id="UP000182631"/>
    </source>
</evidence>
<evidence type="ECO:0000256" key="12">
    <source>
        <dbReference type="ARBA" id="ARBA00023276"/>
    </source>
</evidence>
<feature type="domain" description="Cytochrome c" evidence="14">
    <location>
        <begin position="86"/>
        <end position="185"/>
    </location>
</feature>
<dbReference type="PROSITE" id="PS51007">
    <property type="entry name" value="CYTC"/>
    <property type="match status" value="1"/>
</dbReference>
<accession>A0A170T971</accession>
<comment type="subunit">
    <text evidence="13">PSII is composed of 1 copy each of membrane proteins PsbA, PsbB, PsbC, PsbD, PsbE, PsbF, PsbH, PsbI, PsbJ, PsbK, PsbL, PsbM, PsbT, PsbX, PsbY, PsbZ, Psb30/Ycf12, peripheral proteins PsbO, CyanoQ (PsbQ), PsbU, PsbV and a large number of cofactors. It forms dimeric complexes.</text>
</comment>
<keyword evidence="4 13" id="KW-0602">Photosynthesis</keyword>
<dbReference type="GO" id="GO:0009523">
    <property type="term" value="C:photosystem II"/>
    <property type="evidence" value="ECO:0007669"/>
    <property type="project" value="UniProtKB-KW"/>
</dbReference>
<dbReference type="GO" id="GO:0009055">
    <property type="term" value="F:electron transfer activity"/>
    <property type="evidence" value="ECO:0007669"/>
    <property type="project" value="InterPro"/>
</dbReference>
<dbReference type="GO" id="GO:0005506">
    <property type="term" value="F:iron ion binding"/>
    <property type="evidence" value="ECO:0007669"/>
    <property type="project" value="InterPro"/>
</dbReference>
<comment type="cofactor">
    <cofactor evidence="13">
        <name>heme c</name>
        <dbReference type="ChEBI" id="CHEBI:61717"/>
    </cofactor>
    <text evidence="13">Binds 1 heme c group covalently per subunit.</text>
</comment>
<dbReference type="Proteomes" id="UP000182631">
    <property type="component" value="Unassembled WGS sequence"/>
</dbReference>
<evidence type="ECO:0000259" key="14">
    <source>
        <dbReference type="PROSITE" id="PS51007"/>
    </source>
</evidence>
<dbReference type="InterPro" id="IPR036909">
    <property type="entry name" value="Cyt_c-like_dom_sf"/>
</dbReference>
<name>A0A170T971_9SYNE</name>
<dbReference type="SUPFAM" id="SSF46626">
    <property type="entry name" value="Cytochrome c"/>
    <property type="match status" value="1"/>
</dbReference>
<dbReference type="NCBIfam" id="TIGR03045">
    <property type="entry name" value="PS_II_C550"/>
    <property type="match status" value="1"/>
</dbReference>
<keyword evidence="3 13" id="KW-0813">Transport</keyword>
<evidence type="ECO:0000256" key="4">
    <source>
        <dbReference type="ARBA" id="ARBA00022531"/>
    </source>
</evidence>
<dbReference type="EMBL" id="FITM01000092">
    <property type="protein sequence ID" value="CZB17969.1"/>
    <property type="molecule type" value="Genomic_DNA"/>
</dbReference>
<evidence type="ECO:0000256" key="13">
    <source>
        <dbReference type="HAMAP-Rule" id="MF_01378"/>
    </source>
</evidence>
<feature type="binding site" description="covalent" evidence="13">
    <location>
        <position position="102"/>
    </location>
    <ligand>
        <name>heme c</name>
        <dbReference type="ChEBI" id="CHEBI:61717"/>
    </ligand>
</feature>
<dbReference type="Pfam" id="PF14495">
    <property type="entry name" value="Cytochrom_C550"/>
    <property type="match status" value="1"/>
</dbReference>
<dbReference type="InterPro" id="IPR017851">
    <property type="entry name" value="PsbV_cyt_c550"/>
</dbReference>
<dbReference type="GO" id="GO:0019684">
    <property type="term" value="P:photosynthesis, light reaction"/>
    <property type="evidence" value="ECO:0007669"/>
    <property type="project" value="UniProtKB-UniRule"/>
</dbReference>
<dbReference type="GO" id="GO:0020037">
    <property type="term" value="F:heme binding"/>
    <property type="evidence" value="ECO:0007669"/>
    <property type="project" value="InterPro"/>
</dbReference>
<feature type="binding site" description="axial binding residue" evidence="13">
    <location>
        <position position="154"/>
    </location>
    <ligand>
        <name>heme c</name>
        <dbReference type="ChEBI" id="CHEBI:61717"/>
    </ligand>
    <ligandPart>
        <name>Fe</name>
        <dbReference type="ChEBI" id="CHEBI:18248"/>
    </ligandPart>
</feature>
<keyword evidence="6 13" id="KW-0479">Metal-binding</keyword>
<keyword evidence="8 13" id="KW-0249">Electron transport</keyword>
<dbReference type="PIRSF" id="PIRSF005890">
    <property type="entry name" value="Phot_II_cyt_c550"/>
    <property type="match status" value="1"/>
</dbReference>
<feature type="binding site" description="axial binding residue" evidence="13">
    <location>
        <position position="103"/>
    </location>
    <ligand>
        <name>heme c</name>
        <dbReference type="ChEBI" id="CHEBI:61717"/>
    </ligand>
    <ligandPart>
        <name>Fe</name>
        <dbReference type="ChEBI" id="CHEBI:18248"/>
    </ligandPart>
</feature>
<keyword evidence="11 13" id="KW-0472">Membrane</keyword>
<evidence type="ECO:0000256" key="7">
    <source>
        <dbReference type="ARBA" id="ARBA00022729"/>
    </source>
</evidence>
<keyword evidence="12 13" id="KW-0604">Photosystem II</keyword>
<comment type="similarity">
    <text evidence="2 13">Belongs to the cytochrome c family. PsbV subfamily.</text>
</comment>
<sequence length="199" mass="21565">MTTRSLNCVIQEIVVYQHHPPMNSFLHRLITGLGSMTRRCGALLAVFLLPLAMLVNPSAAYGANWDTDTLTVPQNAQGATALLTEAEVKSGRATFNQSCGSCHASGITKTNHNVGLDPETLALATPPRNSIESLVDYLNDPTSYDGEYSIADLHPSLRSSDIFPKMRDLSDDDLRLIAGYILVAPKIQGDSWGGGKIYF</sequence>
<evidence type="ECO:0000256" key="6">
    <source>
        <dbReference type="ARBA" id="ARBA00022723"/>
    </source>
</evidence>
<dbReference type="InterPro" id="IPR009056">
    <property type="entry name" value="Cyt_c-like_dom"/>
</dbReference>
<comment type="function">
    <text evidence="13">One of the extrinsic, lumenal subunits of photosystem II (PSII). PSII is a light-driven water plastoquinone oxidoreductase, using light energy to abstract electrons from H(2)O, generating a proton gradient subsequently used for ATP formation. The extrinsic proteins stabilize the structure of photosystem II oxygen-evolving complex (OEC), the ion environment of oxygen evolution and protect the OEC against heat-induced inactivation. Low-potential cytochrome c that plays a role in the OEC of PSII.</text>
</comment>
<dbReference type="InterPro" id="IPR029490">
    <property type="entry name" value="Cytochrom_C550"/>
</dbReference>
<evidence type="ECO:0000256" key="10">
    <source>
        <dbReference type="ARBA" id="ARBA00023078"/>
    </source>
</evidence>